<dbReference type="EMBL" id="CP016786">
    <property type="protein sequence ID" value="ASW42777.1"/>
    <property type="molecule type" value="Genomic_DNA"/>
</dbReference>
<dbReference type="Pfam" id="PF04851">
    <property type="entry name" value="ResIII"/>
    <property type="match status" value="1"/>
</dbReference>
<keyword evidence="4" id="KW-0479">Metal-binding</keyword>
<proteinExistence type="inferred from homology"/>
<sequence length="766" mass="90345">MKRLSSYKVLSHLGINLIEHLKFVGDRAANLIETKDINFKYSKEELSAVAKVMGYCHDLGKATSFFQKYLNDKIEEKDSKIDEKKKSHALISAIICYFNLKNKNKELAIMAYISIKHHHGNFKDFVEEIDDILEKENLIKVQFNALNEEIKVIAKELNLELPSEEEIIDLLKIIDDELEDYNDELEDNKNFEKYILFKFLFSVLIYADKEHAIFRKENNINYDIPENLIDEYKLKKFGIPDKANLRNIVYEDVLASLNNVNKRIMSITLPTGSGKTYTCMAAALKLKKMLEKDMKIIYCLPFTSVIDQNYEDYKKALEEVMNLDKVTSDKILKHHYLSPKNYEKTELYYEGDEGRFLTQNWNSQIVVTTFIQLFNILFSNENSSLIKYNALSDSIVLLDEVQSIPYKYWKIINKLLTEMSERLNIYFIFITATQPLIFQKNEIIELASKSEEYFKAYKRTKLLVHQDPMNKEEFFEFAEKMILENKNKNILFIVNTIKLSQELYKRIEKLEDNRKLEYLSTSIVPIERRTRIEKIRNSKKKMIVVSTQLVEAGVDIDMDIVVRDIAPLDSINQSAGRANRENRGEYLGEVHLVKIEENNRLLASYIYSDTLLNATKKVLEGKTIILEEDYKTISDMYFKEVDKNKSNNKSNDLIKDIYELEFEKVKDEFKLIEDQDKVQLFIELDNKAKKLWKNYLEYKNIKDIKTRRNKLEKIKTDFYSYVISVFRNKCKENVDGKLDYISSYELNSCYDRKFGYKTEEEKQIIL</sequence>
<dbReference type="PANTHER" id="PTHR47963:SF9">
    <property type="entry name" value="CRISPR-ASSOCIATED ENDONUCLEASE_HELICASE CAS3"/>
    <property type="match status" value="1"/>
</dbReference>
<dbReference type="CDD" id="cd09641">
    <property type="entry name" value="Cas3''_I"/>
    <property type="match status" value="1"/>
</dbReference>
<reference evidence="13 14" key="1">
    <citation type="submission" date="2016-08" db="EMBL/GenBank/DDBJ databases">
        <title>Complete Genome Sequence Of The Indigo Reducing Clostridium isatidis DSM15098.</title>
        <authorList>
            <person name="Little G.T."/>
            <person name="Minton N.P."/>
        </authorList>
    </citation>
    <scope>NUCLEOTIDE SEQUENCE [LARGE SCALE GENOMIC DNA]</scope>
    <source>
        <strain evidence="13 14">DSM 15098</strain>
    </source>
</reference>
<dbReference type="Pfam" id="PF18019">
    <property type="entry name" value="Cas3_HD"/>
    <property type="match status" value="1"/>
</dbReference>
<keyword evidence="3" id="KW-0540">Nuclease</keyword>
<keyword evidence="8" id="KW-0067">ATP-binding</keyword>
<evidence type="ECO:0000256" key="5">
    <source>
        <dbReference type="ARBA" id="ARBA00022741"/>
    </source>
</evidence>
<evidence type="ECO:0000256" key="6">
    <source>
        <dbReference type="ARBA" id="ARBA00022801"/>
    </source>
</evidence>
<dbReference type="GO" id="GO:0016787">
    <property type="term" value="F:hydrolase activity"/>
    <property type="evidence" value="ECO:0007669"/>
    <property type="project" value="UniProtKB-KW"/>
</dbReference>
<accession>A0A343JB69</accession>
<dbReference type="Gene3D" id="1.10.3210.30">
    <property type="match status" value="1"/>
</dbReference>
<dbReference type="InterPro" id="IPR054712">
    <property type="entry name" value="Cas3-like_dom"/>
</dbReference>
<comment type="similarity">
    <text evidence="2">In the central section; belongs to the CRISPR-associated helicase Cas3 family.</text>
</comment>
<dbReference type="GO" id="GO:0003724">
    <property type="term" value="F:RNA helicase activity"/>
    <property type="evidence" value="ECO:0007669"/>
    <property type="project" value="TreeGrafter"/>
</dbReference>
<comment type="similarity">
    <text evidence="1">In the N-terminal section; belongs to the CRISPR-associated nuclease Cas3-HD family.</text>
</comment>
<dbReference type="PROSITE" id="PS51643">
    <property type="entry name" value="HD_CAS3"/>
    <property type="match status" value="1"/>
</dbReference>
<dbReference type="InterPro" id="IPR050547">
    <property type="entry name" value="DEAD_box_RNA_helicases"/>
</dbReference>
<evidence type="ECO:0000256" key="3">
    <source>
        <dbReference type="ARBA" id="ARBA00022722"/>
    </source>
</evidence>
<dbReference type="InterPro" id="IPR027417">
    <property type="entry name" value="P-loop_NTPase"/>
</dbReference>
<dbReference type="SUPFAM" id="SSF52540">
    <property type="entry name" value="P-loop containing nucleoside triphosphate hydrolases"/>
    <property type="match status" value="1"/>
</dbReference>
<keyword evidence="9" id="KW-0051">Antiviral defense</keyword>
<evidence type="ECO:0000259" key="11">
    <source>
        <dbReference type="PROSITE" id="PS51194"/>
    </source>
</evidence>
<evidence type="ECO:0000256" key="2">
    <source>
        <dbReference type="ARBA" id="ARBA00009046"/>
    </source>
</evidence>
<evidence type="ECO:0000259" key="12">
    <source>
        <dbReference type="PROSITE" id="PS51643"/>
    </source>
</evidence>
<evidence type="ECO:0008006" key="15">
    <source>
        <dbReference type="Google" id="ProtNLM"/>
    </source>
</evidence>
<organism evidence="13 14">
    <name type="scientific">Clostridium isatidis</name>
    <dbReference type="NCBI Taxonomy" id="182773"/>
    <lineage>
        <taxon>Bacteria</taxon>
        <taxon>Bacillati</taxon>
        <taxon>Bacillota</taxon>
        <taxon>Clostridia</taxon>
        <taxon>Eubacteriales</taxon>
        <taxon>Clostridiaceae</taxon>
        <taxon>Clostridium</taxon>
    </lineage>
</organism>
<feature type="domain" description="Helicase ATP-binding" evidence="10">
    <location>
        <begin position="256"/>
        <end position="452"/>
    </location>
</feature>
<dbReference type="Gene3D" id="3.40.50.300">
    <property type="entry name" value="P-loop containing nucleotide triphosphate hydrolases"/>
    <property type="match status" value="2"/>
</dbReference>
<feature type="domain" description="HD Cas3-type" evidence="12">
    <location>
        <begin position="10"/>
        <end position="212"/>
    </location>
</feature>
<dbReference type="PROSITE" id="PS51192">
    <property type="entry name" value="HELICASE_ATP_BIND_1"/>
    <property type="match status" value="1"/>
</dbReference>
<evidence type="ECO:0000256" key="7">
    <source>
        <dbReference type="ARBA" id="ARBA00022806"/>
    </source>
</evidence>
<protein>
    <recommendedName>
        <fullName evidence="15">CRISPR-associated helicase/endonuclease Cas3</fullName>
    </recommendedName>
</protein>
<dbReference type="InterPro" id="IPR006935">
    <property type="entry name" value="Helicase/UvrB_N"/>
</dbReference>
<dbReference type="CDD" id="cd17930">
    <property type="entry name" value="DEXHc_cas3"/>
    <property type="match status" value="1"/>
</dbReference>
<dbReference type="SMART" id="SM00487">
    <property type="entry name" value="DEXDc"/>
    <property type="match status" value="1"/>
</dbReference>
<dbReference type="NCBIfam" id="TIGR01587">
    <property type="entry name" value="cas3_core"/>
    <property type="match status" value="1"/>
</dbReference>
<dbReference type="InterPro" id="IPR038257">
    <property type="entry name" value="CRISPR-assoc_Cas3_HD_sf"/>
</dbReference>
<dbReference type="GO" id="GO:0005524">
    <property type="term" value="F:ATP binding"/>
    <property type="evidence" value="ECO:0007669"/>
    <property type="project" value="UniProtKB-KW"/>
</dbReference>
<dbReference type="InterPro" id="IPR006474">
    <property type="entry name" value="Helicase_Cas3_CRISPR-ass_core"/>
</dbReference>
<feature type="domain" description="Helicase C-terminal" evidence="11">
    <location>
        <begin position="470"/>
        <end position="627"/>
    </location>
</feature>
<dbReference type="InterPro" id="IPR006483">
    <property type="entry name" value="CRISPR-assoc_Cas3_HD"/>
</dbReference>
<dbReference type="NCBIfam" id="TIGR01596">
    <property type="entry name" value="cas3_HD"/>
    <property type="match status" value="1"/>
</dbReference>
<dbReference type="InterPro" id="IPR014001">
    <property type="entry name" value="Helicase_ATP-bd"/>
</dbReference>
<evidence type="ECO:0000256" key="9">
    <source>
        <dbReference type="ARBA" id="ARBA00023118"/>
    </source>
</evidence>
<dbReference type="GO" id="GO:0051607">
    <property type="term" value="P:defense response to virus"/>
    <property type="evidence" value="ECO:0007669"/>
    <property type="project" value="UniProtKB-KW"/>
</dbReference>
<evidence type="ECO:0000256" key="4">
    <source>
        <dbReference type="ARBA" id="ARBA00022723"/>
    </source>
</evidence>
<dbReference type="GO" id="GO:0003723">
    <property type="term" value="F:RNA binding"/>
    <property type="evidence" value="ECO:0007669"/>
    <property type="project" value="TreeGrafter"/>
</dbReference>
<dbReference type="AlphaFoldDB" id="A0A343JB69"/>
<name>A0A343JB69_9CLOT</name>
<keyword evidence="5" id="KW-0547">Nucleotide-binding</keyword>
<evidence type="ECO:0000256" key="1">
    <source>
        <dbReference type="ARBA" id="ARBA00006847"/>
    </source>
</evidence>
<dbReference type="GO" id="GO:0003677">
    <property type="term" value="F:DNA binding"/>
    <property type="evidence" value="ECO:0007669"/>
    <property type="project" value="InterPro"/>
</dbReference>
<evidence type="ECO:0000313" key="13">
    <source>
        <dbReference type="EMBL" id="ASW42777.1"/>
    </source>
</evidence>
<keyword evidence="7" id="KW-0347">Helicase</keyword>
<evidence type="ECO:0000256" key="8">
    <source>
        <dbReference type="ARBA" id="ARBA00022840"/>
    </source>
</evidence>
<dbReference type="PANTHER" id="PTHR47963">
    <property type="entry name" value="DEAD-BOX ATP-DEPENDENT RNA HELICASE 47, MITOCHONDRIAL"/>
    <property type="match status" value="1"/>
</dbReference>
<dbReference type="GO" id="GO:0046872">
    <property type="term" value="F:metal ion binding"/>
    <property type="evidence" value="ECO:0007669"/>
    <property type="project" value="UniProtKB-KW"/>
</dbReference>
<keyword evidence="6" id="KW-0378">Hydrolase</keyword>
<dbReference type="InterPro" id="IPR001650">
    <property type="entry name" value="Helicase_C-like"/>
</dbReference>
<dbReference type="Proteomes" id="UP000264883">
    <property type="component" value="Chromosome"/>
</dbReference>
<dbReference type="KEGG" id="cia:BEN51_04595"/>
<gene>
    <name evidence="13" type="ORF">BEN51_04595</name>
</gene>
<evidence type="ECO:0000259" key="10">
    <source>
        <dbReference type="PROSITE" id="PS51192"/>
    </source>
</evidence>
<keyword evidence="14" id="KW-1185">Reference proteome</keyword>
<evidence type="ECO:0000313" key="14">
    <source>
        <dbReference type="Proteomes" id="UP000264883"/>
    </source>
</evidence>
<dbReference type="PROSITE" id="PS51194">
    <property type="entry name" value="HELICASE_CTER"/>
    <property type="match status" value="1"/>
</dbReference>
<dbReference type="Pfam" id="PF22590">
    <property type="entry name" value="Cas3-like_C_2"/>
    <property type="match status" value="1"/>
</dbReference>
<dbReference type="GO" id="GO:0004518">
    <property type="term" value="F:nuclease activity"/>
    <property type="evidence" value="ECO:0007669"/>
    <property type="project" value="UniProtKB-KW"/>
</dbReference>